<protein>
    <submittedName>
        <fullName evidence="2">Glutamyl-tRNA(Gln) amidotransferase subunit A</fullName>
        <ecNumber evidence="2">6.3.5.-</ecNumber>
    </submittedName>
</protein>
<organism evidence="2 3">
    <name type="scientific">Pseudooceanicola marinus</name>
    <dbReference type="NCBI Taxonomy" id="396013"/>
    <lineage>
        <taxon>Bacteria</taxon>
        <taxon>Pseudomonadati</taxon>
        <taxon>Pseudomonadota</taxon>
        <taxon>Alphaproteobacteria</taxon>
        <taxon>Rhodobacterales</taxon>
        <taxon>Paracoccaceae</taxon>
        <taxon>Pseudooceanicola</taxon>
    </lineage>
</organism>
<dbReference type="GO" id="GO:0016874">
    <property type="term" value="F:ligase activity"/>
    <property type="evidence" value="ECO:0007669"/>
    <property type="project" value="UniProtKB-KW"/>
</dbReference>
<dbReference type="Pfam" id="PF01425">
    <property type="entry name" value="Amidase"/>
    <property type="match status" value="1"/>
</dbReference>
<keyword evidence="2" id="KW-0808">Transferase</keyword>
<dbReference type="InterPro" id="IPR036928">
    <property type="entry name" value="AS_sf"/>
</dbReference>
<dbReference type="SUPFAM" id="SSF75304">
    <property type="entry name" value="Amidase signature (AS) enzymes"/>
    <property type="match status" value="1"/>
</dbReference>
<dbReference type="OrthoDB" id="9811471at2"/>
<evidence type="ECO:0000313" key="3">
    <source>
        <dbReference type="Proteomes" id="UP000193963"/>
    </source>
</evidence>
<accession>A0A1X6ZVZ8</accession>
<reference evidence="2 3" key="1">
    <citation type="submission" date="2017-03" db="EMBL/GenBank/DDBJ databases">
        <authorList>
            <person name="Afonso C.L."/>
            <person name="Miller P.J."/>
            <person name="Scott M.A."/>
            <person name="Spackman E."/>
            <person name="Goraichik I."/>
            <person name="Dimitrov K.M."/>
            <person name="Suarez D.L."/>
            <person name="Swayne D.E."/>
        </authorList>
    </citation>
    <scope>NUCLEOTIDE SEQUENCE [LARGE SCALE GENOMIC DNA]</scope>
    <source>
        <strain evidence="2 3">CECT 7751</strain>
    </source>
</reference>
<evidence type="ECO:0000313" key="2">
    <source>
        <dbReference type="EMBL" id="SLN62561.1"/>
    </source>
</evidence>
<dbReference type="InterPro" id="IPR023631">
    <property type="entry name" value="Amidase_dom"/>
</dbReference>
<dbReference type="InterPro" id="IPR000120">
    <property type="entry name" value="Amidase"/>
</dbReference>
<proteinExistence type="predicted"/>
<dbReference type="Proteomes" id="UP000193963">
    <property type="component" value="Unassembled WGS sequence"/>
</dbReference>
<dbReference type="PROSITE" id="PS00571">
    <property type="entry name" value="AMIDASES"/>
    <property type="match status" value="1"/>
</dbReference>
<dbReference type="Gene3D" id="3.90.1300.10">
    <property type="entry name" value="Amidase signature (AS) domain"/>
    <property type="match status" value="1"/>
</dbReference>
<dbReference type="PANTHER" id="PTHR11895">
    <property type="entry name" value="TRANSAMIDASE"/>
    <property type="match status" value="1"/>
</dbReference>
<dbReference type="AlphaFoldDB" id="A0A1X6ZVZ8"/>
<dbReference type="EC" id="6.3.5.-" evidence="2"/>
<sequence>MQDWLWMEAAELGAGIARGEIDPLALTEAYLAAIDAHAETSRIYARTTPDRAWAEARAASLRARNGTRLHPLDGVPVSWKDLFDSAGVATEAGSALLAGRVPDEDARVLRNATQAGLVCLGKTHMSELAFSGIGLNPITATSPNVNNPDWVPGGSSSGAAASVAFGLAAGGIGSDTGGSVRIPAAWNNLVGLKTTSGRVSLDGVVPLAKRFDTVGPLARSVRDAVLLLSAVEGRPAPDLTGASLRGLRLATLETHVLDDIRPEPLAAYRHALEVLAEAGAEIVPVTAPEYDAVAPLAAKLFAPEAYGLWREVIEAAPEKMFPEILERFRGGASVSAPDYVAAWEAVHQARAAWNARMGAYDAVLMPTSPILPPDAARMMEDHAYYVTENLLALRNTRVGNMMGLPGYSLPTGTPACGLMLLGRPMGEEALSRVAHAAEVALRAS</sequence>
<name>A0A1X6ZVZ8_9RHOB</name>
<dbReference type="PANTHER" id="PTHR11895:SF176">
    <property type="entry name" value="AMIDASE AMID-RELATED"/>
    <property type="match status" value="1"/>
</dbReference>
<keyword evidence="3" id="KW-1185">Reference proteome</keyword>
<dbReference type="RefSeq" id="WP_085889201.1">
    <property type="nucleotide sequence ID" value="NZ_FWFN01000006.1"/>
</dbReference>
<evidence type="ECO:0000259" key="1">
    <source>
        <dbReference type="Pfam" id="PF01425"/>
    </source>
</evidence>
<keyword evidence="2" id="KW-0436">Ligase</keyword>
<feature type="domain" description="Amidase" evidence="1">
    <location>
        <begin position="26"/>
        <end position="430"/>
    </location>
</feature>
<dbReference type="InterPro" id="IPR020556">
    <property type="entry name" value="Amidase_CS"/>
</dbReference>
<dbReference type="EMBL" id="FWFN01000006">
    <property type="protein sequence ID" value="SLN62561.1"/>
    <property type="molecule type" value="Genomic_DNA"/>
</dbReference>
<gene>
    <name evidence="2" type="primary">gatA_3</name>
    <name evidence="2" type="ORF">PSM7751_03189</name>
</gene>
<dbReference type="GO" id="GO:0016740">
    <property type="term" value="F:transferase activity"/>
    <property type="evidence" value="ECO:0007669"/>
    <property type="project" value="UniProtKB-KW"/>
</dbReference>